<feature type="signal peptide" evidence="1">
    <location>
        <begin position="1"/>
        <end position="20"/>
    </location>
</feature>
<reference evidence="2" key="2">
    <citation type="submission" date="2019-05" db="EMBL/GenBank/DDBJ databases">
        <title>Unravelling the molecular evolution of spider venoms.</title>
        <authorList>
            <person name="Pineda S."/>
        </authorList>
    </citation>
    <scope>NUCLEOTIDE SEQUENCE</scope>
</reference>
<proteinExistence type="predicted"/>
<dbReference type="AlphaFoldDB" id="A0A4Q8K8L6"/>
<accession>A0A4Q8K8L6</accession>
<sequence>MKLTMVMMLFSIAFSAVALAERAIENAALDNLVSRNFRCSGPNESCHAFTTLKCCPYLECKYSRCVRYKGRK</sequence>
<evidence type="ECO:0000256" key="1">
    <source>
        <dbReference type="SAM" id="SignalP"/>
    </source>
</evidence>
<evidence type="ECO:0000313" key="2">
    <source>
        <dbReference type="EMBL" id="SNX35946.1"/>
    </source>
</evidence>
<reference evidence="2" key="1">
    <citation type="submission" date="2017-05" db="EMBL/GenBank/DDBJ databases">
        <authorList>
            <person name="QRISCLOUD D."/>
        </authorList>
    </citation>
    <scope>NUCLEOTIDE SEQUENCE</scope>
</reference>
<keyword evidence="1" id="KW-0732">Signal</keyword>
<protein>
    <submittedName>
        <fullName evidence="2">U36-Sparatoxin-Hju1a_1</fullName>
    </submittedName>
</protein>
<organism evidence="2">
    <name type="scientific">Heteropoda jugulans</name>
    <dbReference type="NCBI Taxonomy" id="1358901"/>
    <lineage>
        <taxon>Eukaryota</taxon>
        <taxon>Metazoa</taxon>
        <taxon>Ecdysozoa</taxon>
        <taxon>Arthropoda</taxon>
        <taxon>Chelicerata</taxon>
        <taxon>Arachnida</taxon>
        <taxon>Araneae</taxon>
        <taxon>Araneomorphae</taxon>
        <taxon>Entelegynae</taxon>
        <taxon>Dionycha</taxon>
        <taxon>Sparassidae</taxon>
        <taxon>Heteropoda</taxon>
    </lineage>
</organism>
<name>A0A4Q8K8L6_9ARAC</name>
<feature type="chain" id="PRO_5020386275" evidence="1">
    <location>
        <begin position="21"/>
        <end position="72"/>
    </location>
</feature>
<dbReference type="EMBL" id="HAHI01000359">
    <property type="protein sequence ID" value="SNX35946.1"/>
    <property type="molecule type" value="Transcribed_RNA"/>
</dbReference>